<reference evidence="2" key="1">
    <citation type="submission" date="2016-09" db="EMBL/GenBank/DDBJ databases">
        <title>Draft genome sequence of a novel species of the family Streptococcaceae isolated from flowers.</title>
        <authorList>
            <person name="Chuah L.-O."/>
            <person name="Yap K.-P."/>
            <person name="Thong K.L."/>
            <person name="Liong M.T."/>
            <person name="Ahmad R."/>
            <person name="Rusul G."/>
        </authorList>
    </citation>
    <scope>NUCLEOTIDE SEQUENCE [LARGE SCALE GENOMIC DNA]</scope>
    <source>
        <strain evidence="2">DF1</strain>
    </source>
</reference>
<protein>
    <submittedName>
        <fullName evidence="1">Noncanonical pyrimidine nucleotidase, YjjG family</fullName>
    </submittedName>
</protein>
<proteinExistence type="predicted"/>
<dbReference type="SFLD" id="SFLDS00003">
    <property type="entry name" value="Haloacid_Dehalogenase"/>
    <property type="match status" value="1"/>
</dbReference>
<dbReference type="STRING" id="1859473.BG261_06300"/>
<dbReference type="PANTHER" id="PTHR47478">
    <property type="match status" value="1"/>
</dbReference>
<dbReference type="SUPFAM" id="SSF56784">
    <property type="entry name" value="HAD-like"/>
    <property type="match status" value="1"/>
</dbReference>
<dbReference type="Gene3D" id="1.10.150.240">
    <property type="entry name" value="Putative phosphatase, domain 2"/>
    <property type="match status" value="1"/>
</dbReference>
<dbReference type="SFLD" id="SFLDG01129">
    <property type="entry name" value="C1.5:_HAD__Beta-PGM__Phosphata"/>
    <property type="match status" value="1"/>
</dbReference>
<dbReference type="EMBL" id="MKIR01000024">
    <property type="protein sequence ID" value="OFI48505.1"/>
    <property type="molecule type" value="Genomic_DNA"/>
</dbReference>
<dbReference type="OrthoDB" id="9802350at2"/>
<dbReference type="RefSeq" id="WP_070792902.1">
    <property type="nucleotide sequence ID" value="NZ_MKIR01000024.1"/>
</dbReference>
<evidence type="ECO:0000313" key="2">
    <source>
        <dbReference type="Proteomes" id="UP000178622"/>
    </source>
</evidence>
<dbReference type="Gene3D" id="3.40.50.1000">
    <property type="entry name" value="HAD superfamily/HAD-like"/>
    <property type="match status" value="1"/>
</dbReference>
<dbReference type="InterPro" id="IPR006439">
    <property type="entry name" value="HAD-SF_hydro_IA"/>
</dbReference>
<name>A0A1E8GJS3_9LACT</name>
<evidence type="ECO:0000313" key="1">
    <source>
        <dbReference type="EMBL" id="OFI48505.1"/>
    </source>
</evidence>
<dbReference type="Proteomes" id="UP000178622">
    <property type="component" value="Unassembled WGS sequence"/>
</dbReference>
<dbReference type="PANTHER" id="PTHR47478:SF1">
    <property type="entry name" value="PYRIMIDINE 5'-NUCLEOTIDASE YJJG"/>
    <property type="match status" value="1"/>
</dbReference>
<sequence length="228" mass="26321">MKYKTLLFDLDDTILDFGAAEDYALAKLFEDMGVELTDDIKDYYLKINKQAWKDYEDGKISRQEVTNTRFSNLFSTLGIEVDGPKMDNKYRSHLAENPQFLGKSLEVLEKLSQDDYKMYILTNGVSVTQHKRLKDADLYRFFEDVIVSEETGYQKPMVEFFNCAFERIENFNPDTTLMIGDTLSSDIKGGNNAGVDTLWLNNKDAENLTDAVPTYEINDIEKIYEILK</sequence>
<dbReference type="InterPro" id="IPR023214">
    <property type="entry name" value="HAD_sf"/>
</dbReference>
<dbReference type="NCBIfam" id="TIGR02254">
    <property type="entry name" value="YjjG_YfnB"/>
    <property type="match status" value="1"/>
</dbReference>
<dbReference type="NCBIfam" id="TIGR01549">
    <property type="entry name" value="HAD-SF-IA-v1"/>
    <property type="match status" value="1"/>
</dbReference>
<keyword evidence="2" id="KW-1185">Reference proteome</keyword>
<dbReference type="InterPro" id="IPR011951">
    <property type="entry name" value="HAD-SF_hydro_IA_YjjG/PynA"/>
</dbReference>
<comment type="caution">
    <text evidence="1">The sequence shown here is derived from an EMBL/GenBank/DDBJ whole genome shotgun (WGS) entry which is preliminary data.</text>
</comment>
<dbReference type="AlphaFoldDB" id="A0A1E8GJS3"/>
<organism evidence="1 2">
    <name type="scientific">Floricoccus tropicus</name>
    <dbReference type="NCBI Taxonomy" id="1859473"/>
    <lineage>
        <taxon>Bacteria</taxon>
        <taxon>Bacillati</taxon>
        <taxon>Bacillota</taxon>
        <taxon>Bacilli</taxon>
        <taxon>Lactobacillales</taxon>
        <taxon>Streptococcaceae</taxon>
        <taxon>Floricoccus</taxon>
    </lineage>
</organism>
<dbReference type="InterPro" id="IPR052550">
    <property type="entry name" value="Pyrimidine_5'-ntase_YjjG"/>
</dbReference>
<dbReference type="InterPro" id="IPR036412">
    <property type="entry name" value="HAD-like_sf"/>
</dbReference>
<gene>
    <name evidence="1" type="ORF">BG261_06300</name>
</gene>
<dbReference type="SFLD" id="SFLDG01135">
    <property type="entry name" value="C1.5.6:_HAD__Beta-PGM__Phospha"/>
    <property type="match status" value="1"/>
</dbReference>
<dbReference type="Pfam" id="PF13419">
    <property type="entry name" value="HAD_2"/>
    <property type="match status" value="1"/>
</dbReference>
<dbReference type="PRINTS" id="PR00413">
    <property type="entry name" value="HADHALOGNASE"/>
</dbReference>
<dbReference type="GO" id="GO:0008253">
    <property type="term" value="F:5'-nucleotidase activity"/>
    <property type="evidence" value="ECO:0007669"/>
    <property type="project" value="InterPro"/>
</dbReference>
<accession>A0A1E8GJS3</accession>
<dbReference type="InterPro" id="IPR041492">
    <property type="entry name" value="HAD_2"/>
</dbReference>
<dbReference type="InterPro" id="IPR023198">
    <property type="entry name" value="PGP-like_dom2"/>
</dbReference>